<dbReference type="GO" id="GO:0046982">
    <property type="term" value="F:protein heterodimerization activity"/>
    <property type="evidence" value="ECO:0007669"/>
    <property type="project" value="InterPro"/>
</dbReference>
<evidence type="ECO:0000256" key="1">
    <source>
        <dbReference type="ARBA" id="ARBA00007980"/>
    </source>
</evidence>
<dbReference type="PANTHER" id="PTHR12773:SF0">
    <property type="entry name" value="MULTIFUNCTIONAL METHYLTRANSFERASE SUBUNIT TRM112-LIKE PROTEIN"/>
    <property type="match status" value="1"/>
</dbReference>
<dbReference type="InterPro" id="IPR005651">
    <property type="entry name" value="Trm112-like"/>
</dbReference>
<dbReference type="GO" id="GO:0008168">
    <property type="term" value="F:methyltransferase activity"/>
    <property type="evidence" value="ECO:0007669"/>
    <property type="project" value="UniProtKB-KW"/>
</dbReference>
<evidence type="ECO:0000313" key="5">
    <source>
        <dbReference type="Proteomes" id="UP000887116"/>
    </source>
</evidence>
<dbReference type="EMBL" id="BMAO01034655">
    <property type="protein sequence ID" value="GFQ98096.1"/>
    <property type="molecule type" value="Genomic_DNA"/>
</dbReference>
<dbReference type="AlphaFoldDB" id="A0A8X6G7M1"/>
<dbReference type="CDD" id="cd21089">
    <property type="entry name" value="Trm112-like"/>
    <property type="match status" value="1"/>
</dbReference>
<dbReference type="Gene3D" id="2.20.25.10">
    <property type="match status" value="1"/>
</dbReference>
<name>A0A8X6G7M1_TRICU</name>
<dbReference type="GO" id="GO:0030488">
    <property type="term" value="P:tRNA methylation"/>
    <property type="evidence" value="ECO:0007669"/>
    <property type="project" value="TreeGrafter"/>
</dbReference>
<reference evidence="4" key="1">
    <citation type="submission" date="2020-07" db="EMBL/GenBank/DDBJ databases">
        <title>Multicomponent nature underlies the extraordinary mechanical properties of spider dragline silk.</title>
        <authorList>
            <person name="Kono N."/>
            <person name="Nakamura H."/>
            <person name="Mori M."/>
            <person name="Yoshida Y."/>
            <person name="Ohtoshi R."/>
            <person name="Malay A.D."/>
            <person name="Moran D.A.P."/>
            <person name="Tomita M."/>
            <person name="Numata K."/>
            <person name="Arakawa K."/>
        </authorList>
    </citation>
    <scope>NUCLEOTIDE SEQUENCE</scope>
</reference>
<evidence type="ECO:0000313" key="4">
    <source>
        <dbReference type="EMBL" id="GFQ98096.1"/>
    </source>
</evidence>
<keyword evidence="4" id="KW-0808">Transferase</keyword>
<proteinExistence type="inferred from homology"/>
<organism evidence="4 5">
    <name type="scientific">Trichonephila clavata</name>
    <name type="common">Joro spider</name>
    <name type="synonym">Nephila clavata</name>
    <dbReference type="NCBI Taxonomy" id="2740835"/>
    <lineage>
        <taxon>Eukaryota</taxon>
        <taxon>Metazoa</taxon>
        <taxon>Ecdysozoa</taxon>
        <taxon>Arthropoda</taxon>
        <taxon>Chelicerata</taxon>
        <taxon>Arachnida</taxon>
        <taxon>Araneae</taxon>
        <taxon>Araneomorphae</taxon>
        <taxon>Entelegynae</taxon>
        <taxon>Araneoidea</taxon>
        <taxon>Nephilidae</taxon>
        <taxon>Trichonephila</taxon>
    </lineage>
</organism>
<comment type="caution">
    <text evidence="4">The sequence shown here is derived from an EMBL/GenBank/DDBJ whole genome shotgun (WGS) entry which is preliminary data.</text>
</comment>
<sequence length="124" mass="13925">MKLLTHNFMSSKCLKRVNVGFPLGIVAKEVKEIKVEFNAEFMSRMIPKVDWDVLCTAAETIGHLNDLPRTVSPQFENDEEFLRKAHHVLLEVELVSGELVCPETGVTFPVSDGIPNMLANEDEV</sequence>
<keyword evidence="5" id="KW-1185">Reference proteome</keyword>
<dbReference type="SUPFAM" id="SSF158997">
    <property type="entry name" value="Trm112p-like"/>
    <property type="match status" value="1"/>
</dbReference>
<evidence type="ECO:0000256" key="2">
    <source>
        <dbReference type="ARBA" id="ARBA00019989"/>
    </source>
</evidence>
<dbReference type="InterPro" id="IPR039127">
    <property type="entry name" value="Trm112"/>
</dbReference>
<dbReference type="PANTHER" id="PTHR12773">
    <property type="entry name" value="UPF0315 PROTEIN-RELATED"/>
    <property type="match status" value="1"/>
</dbReference>
<protein>
    <recommendedName>
        <fullName evidence="2">Multifunctional methyltransferase subunit TRM112-like protein</fullName>
    </recommendedName>
    <alternativeName>
        <fullName evidence="3">tRNA methyltransferase 112 homolog</fullName>
    </alternativeName>
</protein>
<dbReference type="GO" id="GO:0070476">
    <property type="term" value="P:rRNA (guanine-N7)-methylation"/>
    <property type="evidence" value="ECO:0007669"/>
    <property type="project" value="TreeGrafter"/>
</dbReference>
<gene>
    <name evidence="4" type="primary">Trmt112</name>
    <name evidence="4" type="ORF">TNCT_603791</name>
</gene>
<dbReference type="OrthoDB" id="2187549at2759"/>
<evidence type="ECO:0000256" key="3">
    <source>
        <dbReference type="ARBA" id="ARBA00030516"/>
    </source>
</evidence>
<accession>A0A8X6G7M1</accession>
<keyword evidence="4" id="KW-0489">Methyltransferase</keyword>
<dbReference type="Pfam" id="PF03966">
    <property type="entry name" value="Trm112p"/>
    <property type="match status" value="1"/>
</dbReference>
<comment type="similarity">
    <text evidence="1">Belongs to the TRM112 family.</text>
</comment>
<dbReference type="Proteomes" id="UP000887116">
    <property type="component" value="Unassembled WGS sequence"/>
</dbReference>